<evidence type="ECO:0000256" key="2">
    <source>
        <dbReference type="SAM" id="SignalP"/>
    </source>
</evidence>
<sequence length="813" mass="91621">MKKLLLFILLSNSISIFPQINFSTEQIFVDERNTATNISNSFSADLNNDGFKELITNTKDNTLVWYKNVNGNLLHEQKKIVDNTLYLKCIYAADIDNDNLNDIITVDYFLDKITWYKNLGNEKFSKEIIIASIDNPQSVEVADLNKDGLNDIVVGSLNKDGVVFYLNKGNGVFTEGKKISTSVYGFEKVKIIDLNNDGFLDIMSLSEDNTIFLNKNTGNGSFEPPVYVAYIADYGSFDFMDINMDGFLDLISFNASNKLSYYISQKGNKFDPPTVIDNEESNFTKLCVRDMDNDGYPDIITSKSSILGWYKNNTDKTFTFQTVSNNTIKFIKDLIADDFNKDSLPEIVCLSTLKTEYSEREKLSYYSYNPSTLLYDETIIRTPLGAISSIRIGDLNNDGLNDIVTGSSIVMWNKNLGNGNFSSPYLLPTDITSTLSSEIELADMNGDGWLDIIASTQYKFEIYKNNGNEKFTSVYSIPLLSFRDIEIADFNKDGKPDICFTNPYQKGTNFGIIKNLGDFNFENVNQISFPTNYRFKPNRIKSGDIDNDGDIDIVVSSAETSSIQILKNDGQGNFTINTELTSISTNPIELADIDNDGYLDIISADSYSYSPRNVYWIKNDKGIFDPNSTIKTIDNQQSLQSITCGDLDGDGNIEVIGVSYEYYAPYDEKLIAYSFQKNAFQKTIIHNLGNASSLSRDVTLGDLNKDHKLDIATSYYFIGKASFFINTSTLSIEDVTDSNNNEIRIYPNPTSDKISWDSDVNYDITIYDQSGKTVFNKKNYSTSSLDLNFLNTGIYIMKFKNDNQSITKKIIKK</sequence>
<evidence type="ECO:0000313" key="4">
    <source>
        <dbReference type="EMBL" id="BFM43191.1"/>
    </source>
</evidence>
<name>A0AAT9H106_9FLAO</name>
<dbReference type="PANTHER" id="PTHR44103:SF1">
    <property type="entry name" value="PROPROTEIN CONVERTASE P"/>
    <property type="match status" value="1"/>
</dbReference>
<gene>
    <name evidence="4" type="ORF">CFS9_18320</name>
</gene>
<accession>A0AAT9H106</accession>
<dbReference type="InterPro" id="IPR013517">
    <property type="entry name" value="FG-GAP"/>
</dbReference>
<reference evidence="4" key="1">
    <citation type="submission" date="2024-05" db="EMBL/GenBank/DDBJ databases">
        <title>Whole-Genome Sequence of CFS9, a Potential Fish Probiotic Isolated from the Body Surface of Silurus asotus.</title>
        <authorList>
            <person name="Kojima M."/>
            <person name="Tobioka K."/>
            <person name="Yokota K."/>
            <person name="Nakatani H."/>
            <person name="Hori K."/>
            <person name="Tamaru Y."/>
            <person name="Okazaki F."/>
        </authorList>
    </citation>
    <scope>NUCLEOTIDE SEQUENCE</scope>
    <source>
        <strain evidence="4">CFS9</strain>
    </source>
</reference>
<keyword evidence="1 2" id="KW-0732">Signal</keyword>
<dbReference type="NCBIfam" id="TIGR04183">
    <property type="entry name" value="Por_Secre_tail"/>
    <property type="match status" value="1"/>
</dbReference>
<dbReference type="Pfam" id="PF18962">
    <property type="entry name" value="Por_Secre_tail"/>
    <property type="match status" value="1"/>
</dbReference>
<dbReference type="InterPro" id="IPR028994">
    <property type="entry name" value="Integrin_alpha_N"/>
</dbReference>
<feature type="chain" id="PRO_5043366905" description="Secretion system C-terminal sorting domain-containing protein" evidence="2">
    <location>
        <begin position="19"/>
        <end position="813"/>
    </location>
</feature>
<proteinExistence type="predicted"/>
<dbReference type="EMBL" id="AP031573">
    <property type="protein sequence ID" value="BFM43191.1"/>
    <property type="molecule type" value="Genomic_DNA"/>
</dbReference>
<protein>
    <recommendedName>
        <fullName evidence="3">Secretion system C-terminal sorting domain-containing protein</fullName>
    </recommendedName>
</protein>
<feature type="signal peptide" evidence="2">
    <location>
        <begin position="1"/>
        <end position="18"/>
    </location>
</feature>
<dbReference type="AlphaFoldDB" id="A0AAT9H106"/>
<dbReference type="PANTHER" id="PTHR44103">
    <property type="entry name" value="PROPROTEIN CONVERTASE P"/>
    <property type="match status" value="1"/>
</dbReference>
<dbReference type="Pfam" id="PF13517">
    <property type="entry name" value="FG-GAP_3"/>
    <property type="match status" value="5"/>
</dbReference>
<dbReference type="Gene3D" id="2.130.10.130">
    <property type="entry name" value="Integrin alpha, N-terminal"/>
    <property type="match status" value="3"/>
</dbReference>
<feature type="domain" description="Secretion system C-terminal sorting" evidence="3">
    <location>
        <begin position="745"/>
        <end position="811"/>
    </location>
</feature>
<dbReference type="RefSeq" id="WP_369618258.1">
    <property type="nucleotide sequence ID" value="NZ_AP031573.1"/>
</dbReference>
<evidence type="ECO:0000259" key="3">
    <source>
        <dbReference type="Pfam" id="PF18962"/>
    </source>
</evidence>
<dbReference type="SUPFAM" id="SSF69318">
    <property type="entry name" value="Integrin alpha N-terminal domain"/>
    <property type="match status" value="3"/>
</dbReference>
<evidence type="ECO:0000256" key="1">
    <source>
        <dbReference type="ARBA" id="ARBA00022729"/>
    </source>
</evidence>
<dbReference type="InterPro" id="IPR026444">
    <property type="entry name" value="Secre_tail"/>
</dbReference>
<organism evidence="4">
    <name type="scientific">Flavobacterium sp. CFS9</name>
    <dbReference type="NCBI Taxonomy" id="3143118"/>
    <lineage>
        <taxon>Bacteria</taxon>
        <taxon>Pseudomonadati</taxon>
        <taxon>Bacteroidota</taxon>
        <taxon>Flavobacteriia</taxon>
        <taxon>Flavobacteriales</taxon>
        <taxon>Flavobacteriaceae</taxon>
        <taxon>Flavobacterium</taxon>
    </lineage>
</organism>